<feature type="compositionally biased region" description="Low complexity" evidence="1">
    <location>
        <begin position="134"/>
        <end position="150"/>
    </location>
</feature>
<keyword evidence="2" id="KW-1133">Transmembrane helix</keyword>
<feature type="region of interest" description="Disordered" evidence="1">
    <location>
        <begin position="24"/>
        <end position="43"/>
    </location>
</feature>
<gene>
    <name evidence="3" type="ORF">SAMN04489712_118125</name>
</gene>
<feature type="region of interest" description="Disordered" evidence="1">
    <location>
        <begin position="82"/>
        <end position="355"/>
    </location>
</feature>
<dbReference type="AlphaFoldDB" id="A0A1H6DLI1"/>
<accession>A0A1H6DLI1</accession>
<evidence type="ECO:0000313" key="3">
    <source>
        <dbReference type="EMBL" id="SEG85991.1"/>
    </source>
</evidence>
<organism evidence="3 4">
    <name type="scientific">Thermomonospora echinospora</name>
    <dbReference type="NCBI Taxonomy" id="1992"/>
    <lineage>
        <taxon>Bacteria</taxon>
        <taxon>Bacillati</taxon>
        <taxon>Actinomycetota</taxon>
        <taxon>Actinomycetes</taxon>
        <taxon>Streptosporangiales</taxon>
        <taxon>Thermomonosporaceae</taxon>
        <taxon>Thermomonospora</taxon>
    </lineage>
</organism>
<feature type="compositionally biased region" description="Low complexity" evidence="1">
    <location>
        <begin position="389"/>
        <end position="403"/>
    </location>
</feature>
<dbReference type="EMBL" id="FNVO01000018">
    <property type="protein sequence ID" value="SEG85991.1"/>
    <property type="molecule type" value="Genomic_DNA"/>
</dbReference>
<proteinExistence type="predicted"/>
<evidence type="ECO:0000256" key="2">
    <source>
        <dbReference type="SAM" id="Phobius"/>
    </source>
</evidence>
<reference evidence="4" key="1">
    <citation type="submission" date="2016-10" db="EMBL/GenBank/DDBJ databases">
        <authorList>
            <person name="Varghese N."/>
            <person name="Submissions S."/>
        </authorList>
    </citation>
    <scope>NUCLEOTIDE SEQUENCE [LARGE SCALE GENOMIC DNA]</scope>
    <source>
        <strain evidence="4">DSM 43163</strain>
    </source>
</reference>
<dbReference type="Proteomes" id="UP000236723">
    <property type="component" value="Unassembled WGS sequence"/>
</dbReference>
<evidence type="ECO:0000313" key="4">
    <source>
        <dbReference type="Proteomes" id="UP000236723"/>
    </source>
</evidence>
<protein>
    <submittedName>
        <fullName evidence="3">Uncharacterized protein</fullName>
    </submittedName>
</protein>
<keyword evidence="4" id="KW-1185">Reference proteome</keyword>
<dbReference type="PRINTS" id="PR01217">
    <property type="entry name" value="PRICHEXTENSN"/>
</dbReference>
<name>A0A1H6DLI1_9ACTN</name>
<keyword evidence="2" id="KW-0812">Transmembrane</keyword>
<feature type="compositionally biased region" description="Low complexity" evidence="1">
    <location>
        <begin position="268"/>
        <end position="295"/>
    </location>
</feature>
<dbReference type="OrthoDB" id="3763497at2"/>
<keyword evidence="2" id="KW-0472">Membrane</keyword>
<feature type="compositionally biased region" description="Pro residues" evidence="1">
    <location>
        <begin position="55"/>
        <end position="70"/>
    </location>
</feature>
<feature type="region of interest" description="Disordered" evidence="1">
    <location>
        <begin position="51"/>
        <end position="70"/>
    </location>
</feature>
<feature type="compositionally biased region" description="Pro residues" evidence="1">
    <location>
        <begin position="96"/>
        <end position="108"/>
    </location>
</feature>
<dbReference type="RefSeq" id="WP_103942680.1">
    <property type="nucleotide sequence ID" value="NZ_FNVO01000018.1"/>
</dbReference>
<feature type="region of interest" description="Disordered" evidence="1">
    <location>
        <begin position="388"/>
        <end position="416"/>
    </location>
</feature>
<feature type="compositionally biased region" description="Low complexity" evidence="1">
    <location>
        <begin position="303"/>
        <end position="344"/>
    </location>
</feature>
<feature type="compositionally biased region" description="Low complexity" evidence="1">
    <location>
        <begin position="24"/>
        <end position="36"/>
    </location>
</feature>
<evidence type="ECO:0000256" key="1">
    <source>
        <dbReference type="SAM" id="MobiDB-lite"/>
    </source>
</evidence>
<feature type="transmembrane region" description="Helical" evidence="2">
    <location>
        <begin position="361"/>
        <end position="382"/>
    </location>
</feature>
<sequence>MQCPRCGENTPGTLSGCARCGAPVDQRPDQQVPQGPQAGGAGQALDATMLDPLHAPLPAPPAIAPAPPAPWATEMTRVEPLGGANFMGLPAGPGGPGTPPSPSAPPAADPEATQAWTLPPEDDEPGPPAPSAPAIPATPATPAGPQGAGMPEPPPVPSWAGGTPEPPGGPIVPDSWFAEPRPPSAEPSVDQTRVAMPEAPGTGVEVWTPGGAAADPAWGQPMPPQALPDGVAGGGFNGQAADAGWQMQPGLPGPQNGGHPGTEGYPQPNAGYPGPDGAYPAPGVAYPGPDGAYPAPGGGYPGPDGAYPAPGGAYPDPNGAYPDPNGAYPDPNGAYPGPDGAYPGPDGGYGRQRTGGRSNKPLAIVVGVLVTVAVVAVGIVMWPNGGDGSAATASSSATPSNAAQKKPVKKPPSGPARQQAQVVNELLDASAATRNQLGRALNAAARCKDLPTAIAGFQRVAKRRTNQINRTNALKVDALRNGERLRASLLRSFQLSLQTDQAFLAWAQSAQGCKGRPRQDANYARGNSLSTQATLAKRQFTVLWNPVARDVGLPARTDSQF</sequence>